<dbReference type="Gene3D" id="3.40.50.150">
    <property type="entry name" value="Vaccinia Virus protein VP39"/>
    <property type="match status" value="1"/>
</dbReference>
<dbReference type="PANTHER" id="PTHR42933:SF1">
    <property type="entry name" value="SITE-SPECIFIC DNA-METHYLTRANSFERASE (ADENINE-SPECIFIC)"/>
    <property type="match status" value="1"/>
</dbReference>
<feature type="domain" description="DNA methylase adenine-specific" evidence="9">
    <location>
        <begin position="126"/>
        <end position="387"/>
    </location>
</feature>
<evidence type="ECO:0000313" key="11">
    <source>
        <dbReference type="Proteomes" id="UP000320359"/>
    </source>
</evidence>
<dbReference type="SUPFAM" id="SSF53335">
    <property type="entry name" value="S-adenosyl-L-methionine-dependent methyltransferases"/>
    <property type="match status" value="1"/>
</dbReference>
<dbReference type="RefSeq" id="WP_143236387.1">
    <property type="nucleotide sequence ID" value="NZ_VJWL01000004.1"/>
</dbReference>
<evidence type="ECO:0000256" key="1">
    <source>
        <dbReference type="ARBA" id="ARBA00006594"/>
    </source>
</evidence>
<protein>
    <recommendedName>
        <fullName evidence="2">site-specific DNA-methyltransferase (adenine-specific)</fullName>
        <ecNumber evidence="2">2.1.1.72</ecNumber>
    </recommendedName>
</protein>
<dbReference type="Proteomes" id="UP000320359">
    <property type="component" value="Unassembled WGS sequence"/>
</dbReference>
<dbReference type="PANTHER" id="PTHR42933">
    <property type="entry name" value="SLR6095 PROTEIN"/>
    <property type="match status" value="1"/>
</dbReference>
<feature type="coiled-coil region" evidence="8">
    <location>
        <begin position="393"/>
        <end position="420"/>
    </location>
</feature>
<keyword evidence="3 10" id="KW-0489">Methyltransferase</keyword>
<dbReference type="GO" id="GO:0032259">
    <property type="term" value="P:methylation"/>
    <property type="evidence" value="ECO:0007669"/>
    <property type="project" value="UniProtKB-KW"/>
</dbReference>
<dbReference type="InterPro" id="IPR029063">
    <property type="entry name" value="SAM-dependent_MTases_sf"/>
</dbReference>
<keyword evidence="6" id="KW-0680">Restriction system</keyword>
<evidence type="ECO:0000256" key="2">
    <source>
        <dbReference type="ARBA" id="ARBA00011900"/>
    </source>
</evidence>
<evidence type="ECO:0000256" key="8">
    <source>
        <dbReference type="SAM" id="Coils"/>
    </source>
</evidence>
<dbReference type="EMBL" id="VJWL01000004">
    <property type="protein sequence ID" value="TRW48065.1"/>
    <property type="molecule type" value="Genomic_DNA"/>
</dbReference>
<dbReference type="InterPro" id="IPR003356">
    <property type="entry name" value="DNA_methylase_A-5"/>
</dbReference>
<dbReference type="AlphaFoldDB" id="A0A552WZF7"/>
<dbReference type="GO" id="GO:0003677">
    <property type="term" value="F:DNA binding"/>
    <property type="evidence" value="ECO:0007669"/>
    <property type="project" value="InterPro"/>
</dbReference>
<dbReference type="Pfam" id="PF02384">
    <property type="entry name" value="N6_Mtase"/>
    <property type="match status" value="1"/>
</dbReference>
<accession>A0A552WZF7</accession>
<dbReference type="GO" id="GO:0009307">
    <property type="term" value="P:DNA restriction-modification system"/>
    <property type="evidence" value="ECO:0007669"/>
    <property type="project" value="UniProtKB-KW"/>
</dbReference>
<evidence type="ECO:0000256" key="7">
    <source>
        <dbReference type="ARBA" id="ARBA00047942"/>
    </source>
</evidence>
<dbReference type="GO" id="GO:0009007">
    <property type="term" value="F:site-specific DNA-methyltransferase (adenine-specific) activity"/>
    <property type="evidence" value="ECO:0007669"/>
    <property type="project" value="UniProtKB-EC"/>
</dbReference>
<keyword evidence="8" id="KW-0175">Coiled coil</keyword>
<proteinExistence type="inferred from homology"/>
<reference evidence="10 11" key="1">
    <citation type="submission" date="2019-07" db="EMBL/GenBank/DDBJ databases">
        <authorList>
            <person name="Yang M."/>
            <person name="Zhao D."/>
            <person name="Xiang H."/>
        </authorList>
    </citation>
    <scope>NUCLEOTIDE SEQUENCE [LARGE SCALE GENOMIC DNA]</scope>
    <source>
        <strain evidence="10 11">IM1326</strain>
    </source>
</reference>
<keyword evidence="5" id="KW-0949">S-adenosyl-L-methionine</keyword>
<evidence type="ECO:0000256" key="3">
    <source>
        <dbReference type="ARBA" id="ARBA00022603"/>
    </source>
</evidence>
<dbReference type="InterPro" id="IPR051537">
    <property type="entry name" value="DNA_Adenine_Mtase"/>
</dbReference>
<sequence>MTINFTNQLSKLIDSVRGELREEQVLPLITILLYVKVKDVESINALKRMGLANQKTALLELIAAYPEVEEHSALSAIDFAHNEALSMLISFVADIDDINIAVQTIRTAFANSRFATEYGSNSNEVELLLGLVKPQKKDTFLDPAGGIGNVLSALSVQQAELQEINSDSAIICQLLASLEQKEVTVFKGNSLVQPAFKKASADYVVMTPPLGLRFGREQIDKIKSAPYLLPQESQTSIPMTAGDSLWLQLALWALSDTGKGYVFLPRGWLFRGGYDAQVREYFVENELVEAVVQLPSKFFSHTAVAPVLLILNKAKEKGSPVRFIDAEATQNDAGLDYHLSSDYIAEIVRLITATEIDDPRVVEKYAPDIREQDMILAVNRYITPSTHIEDINFEAESAKLKQLESAYAEAKRQLSALLDN</sequence>
<gene>
    <name evidence="10" type="ORF">FM042_10420</name>
</gene>
<keyword evidence="11" id="KW-1185">Reference proteome</keyword>
<comment type="similarity">
    <text evidence="1">Belongs to the N(4)/N(6)-methyltransferase family.</text>
</comment>
<evidence type="ECO:0000259" key="9">
    <source>
        <dbReference type="Pfam" id="PF02384"/>
    </source>
</evidence>
<evidence type="ECO:0000256" key="4">
    <source>
        <dbReference type="ARBA" id="ARBA00022679"/>
    </source>
</evidence>
<dbReference type="OrthoDB" id="9784823at2"/>
<comment type="catalytic activity">
    <reaction evidence="7">
        <text>a 2'-deoxyadenosine in DNA + S-adenosyl-L-methionine = an N(6)-methyl-2'-deoxyadenosine in DNA + S-adenosyl-L-homocysteine + H(+)</text>
        <dbReference type="Rhea" id="RHEA:15197"/>
        <dbReference type="Rhea" id="RHEA-COMP:12418"/>
        <dbReference type="Rhea" id="RHEA-COMP:12419"/>
        <dbReference type="ChEBI" id="CHEBI:15378"/>
        <dbReference type="ChEBI" id="CHEBI:57856"/>
        <dbReference type="ChEBI" id="CHEBI:59789"/>
        <dbReference type="ChEBI" id="CHEBI:90615"/>
        <dbReference type="ChEBI" id="CHEBI:90616"/>
        <dbReference type="EC" id="2.1.1.72"/>
    </reaction>
</comment>
<dbReference type="EC" id="2.1.1.72" evidence="2"/>
<evidence type="ECO:0000313" key="10">
    <source>
        <dbReference type="EMBL" id="TRW48065.1"/>
    </source>
</evidence>
<evidence type="ECO:0000256" key="5">
    <source>
        <dbReference type="ARBA" id="ARBA00022691"/>
    </source>
</evidence>
<keyword evidence="4" id="KW-0808">Transferase</keyword>
<dbReference type="GO" id="GO:0008170">
    <property type="term" value="F:N-methyltransferase activity"/>
    <property type="evidence" value="ECO:0007669"/>
    <property type="project" value="InterPro"/>
</dbReference>
<organism evidence="10 11">
    <name type="scientific">Aliidiomarina halalkaliphila</name>
    <dbReference type="NCBI Taxonomy" id="2593535"/>
    <lineage>
        <taxon>Bacteria</taxon>
        <taxon>Pseudomonadati</taxon>
        <taxon>Pseudomonadota</taxon>
        <taxon>Gammaproteobacteria</taxon>
        <taxon>Alteromonadales</taxon>
        <taxon>Idiomarinaceae</taxon>
        <taxon>Aliidiomarina</taxon>
    </lineage>
</organism>
<evidence type="ECO:0000256" key="6">
    <source>
        <dbReference type="ARBA" id="ARBA00022747"/>
    </source>
</evidence>
<name>A0A552WZF7_9GAMM</name>
<comment type="caution">
    <text evidence="10">The sequence shown here is derived from an EMBL/GenBank/DDBJ whole genome shotgun (WGS) entry which is preliminary data.</text>
</comment>